<dbReference type="CDD" id="cd06171">
    <property type="entry name" value="Sigma70_r4"/>
    <property type="match status" value="1"/>
</dbReference>
<name>C8XI38_NAKMY</name>
<evidence type="ECO:0000256" key="1">
    <source>
        <dbReference type="ARBA" id="ARBA00010641"/>
    </source>
</evidence>
<evidence type="ECO:0000259" key="5">
    <source>
        <dbReference type="Pfam" id="PF04542"/>
    </source>
</evidence>
<dbReference type="PANTHER" id="PTHR43133">
    <property type="entry name" value="RNA POLYMERASE ECF-TYPE SIGMA FACTO"/>
    <property type="match status" value="1"/>
</dbReference>
<dbReference type="eggNOG" id="COG1595">
    <property type="taxonomic scope" value="Bacteria"/>
</dbReference>
<evidence type="ECO:0000256" key="2">
    <source>
        <dbReference type="ARBA" id="ARBA00023015"/>
    </source>
</evidence>
<dbReference type="HOGENOM" id="CLU_047691_9_3_11"/>
<protein>
    <submittedName>
        <fullName evidence="7">RNA polymerase, sigma-24 subunit, ECF subfamily</fullName>
    </submittedName>
</protein>
<evidence type="ECO:0000256" key="3">
    <source>
        <dbReference type="ARBA" id="ARBA00023082"/>
    </source>
</evidence>
<dbReference type="AlphaFoldDB" id="C8XI38"/>
<dbReference type="InterPro" id="IPR039425">
    <property type="entry name" value="RNA_pol_sigma-70-like"/>
</dbReference>
<dbReference type="InterPro" id="IPR014284">
    <property type="entry name" value="RNA_pol_sigma-70_dom"/>
</dbReference>
<dbReference type="GO" id="GO:0006352">
    <property type="term" value="P:DNA-templated transcription initiation"/>
    <property type="evidence" value="ECO:0007669"/>
    <property type="project" value="InterPro"/>
</dbReference>
<dbReference type="Pfam" id="PF04542">
    <property type="entry name" value="Sigma70_r2"/>
    <property type="match status" value="1"/>
</dbReference>
<evidence type="ECO:0000313" key="7">
    <source>
        <dbReference type="EMBL" id="ACV78407.1"/>
    </source>
</evidence>
<dbReference type="InterPro" id="IPR013324">
    <property type="entry name" value="RNA_pol_sigma_r3/r4-like"/>
</dbReference>
<dbReference type="InterPro" id="IPR036388">
    <property type="entry name" value="WH-like_DNA-bd_sf"/>
</dbReference>
<dbReference type="KEGG" id="nml:Namu_2024"/>
<comment type="similarity">
    <text evidence="1">Belongs to the sigma-70 factor family. ECF subfamily.</text>
</comment>
<sequence length="198" mass="22161">MPTIAANRTNWPTLGQVLTQAEHARFRAGESDAVRAVYREYGRLVYAVCRNQLGDPQLAEDAAQQTFLKAWRSAHTVDPGRDLAPWLATIARRTAIDVYRQEHRQASSDLDDVPAAHPALVQEPVAIERTYDAWQVRQALDELPADERQIIQLQHLEGLSQTAVAQRLGVPVGTVKSRSFRAHKKLAGRLGHLREGFD</sequence>
<dbReference type="NCBIfam" id="TIGR02937">
    <property type="entry name" value="sigma70-ECF"/>
    <property type="match status" value="1"/>
</dbReference>
<organism evidence="7 8">
    <name type="scientific">Nakamurella multipartita (strain ATCC 700099 / DSM 44233 / CIP 104796 / JCM 9543 / NBRC 105858 / Y-104)</name>
    <name type="common">Microsphaera multipartita</name>
    <dbReference type="NCBI Taxonomy" id="479431"/>
    <lineage>
        <taxon>Bacteria</taxon>
        <taxon>Bacillati</taxon>
        <taxon>Actinomycetota</taxon>
        <taxon>Actinomycetes</taxon>
        <taxon>Nakamurellales</taxon>
        <taxon>Nakamurellaceae</taxon>
        <taxon>Nakamurella</taxon>
    </lineage>
</organism>
<keyword evidence="8" id="KW-1185">Reference proteome</keyword>
<dbReference type="PANTHER" id="PTHR43133:SF62">
    <property type="entry name" value="RNA POLYMERASE SIGMA FACTOR SIGZ"/>
    <property type="match status" value="1"/>
</dbReference>
<dbReference type="InParanoid" id="C8XI38"/>
<dbReference type="GO" id="GO:0003677">
    <property type="term" value="F:DNA binding"/>
    <property type="evidence" value="ECO:0007669"/>
    <property type="project" value="InterPro"/>
</dbReference>
<reference evidence="8" key="1">
    <citation type="submission" date="2009-09" db="EMBL/GenBank/DDBJ databases">
        <title>The complete genome of Nakamurella multipartita DSM 44233.</title>
        <authorList>
            <consortium name="US DOE Joint Genome Institute (JGI-PGF)"/>
            <person name="Lucas S."/>
            <person name="Copeland A."/>
            <person name="Lapidus A."/>
            <person name="Glavina del Rio T."/>
            <person name="Dalin E."/>
            <person name="Tice H."/>
            <person name="Bruce D."/>
            <person name="Goodwin L."/>
            <person name="Pitluck S."/>
            <person name="Kyrpides N."/>
            <person name="Mavromatis K."/>
            <person name="Ivanova N."/>
            <person name="Ovchinnikova G."/>
            <person name="Sims D."/>
            <person name="Meincke L."/>
            <person name="Brettin T."/>
            <person name="Detter J.C."/>
            <person name="Han C."/>
            <person name="Larimer F."/>
            <person name="Land M."/>
            <person name="Hauser L."/>
            <person name="Markowitz V."/>
            <person name="Cheng J.-F."/>
            <person name="Hugenholtz P."/>
            <person name="Woyke T."/>
            <person name="Wu D."/>
            <person name="Klenk H.-P."/>
            <person name="Eisen J.A."/>
        </authorList>
    </citation>
    <scope>NUCLEOTIDE SEQUENCE [LARGE SCALE GENOMIC DNA]</scope>
    <source>
        <strain evidence="8">ATCC 700099 / DSM 44233 / CIP 104796 / JCM 9543 / NBRC 105858 / Y-104</strain>
    </source>
</reference>
<dbReference type="GO" id="GO:0016987">
    <property type="term" value="F:sigma factor activity"/>
    <property type="evidence" value="ECO:0007669"/>
    <property type="project" value="UniProtKB-KW"/>
</dbReference>
<feature type="domain" description="RNA polymerase sigma factor 70 region 4 type 2" evidence="6">
    <location>
        <begin position="135"/>
        <end position="186"/>
    </location>
</feature>
<dbReference type="STRING" id="479431.Namu_2024"/>
<keyword evidence="2" id="KW-0805">Transcription regulation</keyword>
<feature type="domain" description="RNA polymerase sigma-70 region 2" evidence="5">
    <location>
        <begin position="38"/>
        <end position="104"/>
    </location>
</feature>
<dbReference type="InterPro" id="IPR013249">
    <property type="entry name" value="RNA_pol_sigma70_r4_t2"/>
</dbReference>
<dbReference type="Proteomes" id="UP000002218">
    <property type="component" value="Chromosome"/>
</dbReference>
<dbReference type="Pfam" id="PF08281">
    <property type="entry name" value="Sigma70_r4_2"/>
    <property type="match status" value="1"/>
</dbReference>
<proteinExistence type="inferred from homology"/>
<evidence type="ECO:0000313" key="8">
    <source>
        <dbReference type="Proteomes" id="UP000002218"/>
    </source>
</evidence>
<dbReference type="Gene3D" id="1.10.10.10">
    <property type="entry name" value="Winged helix-like DNA-binding domain superfamily/Winged helix DNA-binding domain"/>
    <property type="match status" value="1"/>
</dbReference>
<dbReference type="EMBL" id="CP001737">
    <property type="protein sequence ID" value="ACV78407.1"/>
    <property type="molecule type" value="Genomic_DNA"/>
</dbReference>
<dbReference type="Gene3D" id="1.10.1740.10">
    <property type="match status" value="1"/>
</dbReference>
<evidence type="ECO:0000256" key="4">
    <source>
        <dbReference type="ARBA" id="ARBA00023163"/>
    </source>
</evidence>
<keyword evidence="4" id="KW-0804">Transcription</keyword>
<gene>
    <name evidence="7" type="ordered locus">Namu_2024</name>
</gene>
<accession>C8XI38</accession>
<reference evidence="7 8" key="2">
    <citation type="journal article" date="2010" name="Stand. Genomic Sci.">
        <title>Complete genome sequence of Nakamurella multipartita type strain (Y-104).</title>
        <authorList>
            <person name="Tice H."/>
            <person name="Mayilraj S."/>
            <person name="Sims D."/>
            <person name="Lapidus A."/>
            <person name="Nolan M."/>
            <person name="Lucas S."/>
            <person name="Glavina Del Rio T."/>
            <person name="Copeland A."/>
            <person name="Cheng J.F."/>
            <person name="Meincke L."/>
            <person name="Bruce D."/>
            <person name="Goodwin L."/>
            <person name="Pitluck S."/>
            <person name="Ivanova N."/>
            <person name="Mavromatis K."/>
            <person name="Ovchinnikova G."/>
            <person name="Pati A."/>
            <person name="Chen A."/>
            <person name="Palaniappan K."/>
            <person name="Land M."/>
            <person name="Hauser L."/>
            <person name="Chang Y.J."/>
            <person name="Jeffries C.D."/>
            <person name="Detter J.C."/>
            <person name="Brettin T."/>
            <person name="Rohde M."/>
            <person name="Goker M."/>
            <person name="Bristow J."/>
            <person name="Eisen J.A."/>
            <person name="Markowitz V."/>
            <person name="Hugenholtz P."/>
            <person name="Kyrpides N.C."/>
            <person name="Klenk H.P."/>
            <person name="Chen F."/>
        </authorList>
    </citation>
    <scope>NUCLEOTIDE SEQUENCE [LARGE SCALE GENOMIC DNA]</scope>
    <source>
        <strain evidence="8">ATCC 700099 / DSM 44233 / CIP 104796 / JCM 9543 / NBRC 105858 / Y-104</strain>
    </source>
</reference>
<dbReference type="SUPFAM" id="SSF88946">
    <property type="entry name" value="Sigma2 domain of RNA polymerase sigma factors"/>
    <property type="match status" value="1"/>
</dbReference>
<evidence type="ECO:0000259" key="6">
    <source>
        <dbReference type="Pfam" id="PF08281"/>
    </source>
</evidence>
<dbReference type="InterPro" id="IPR007627">
    <property type="entry name" value="RNA_pol_sigma70_r2"/>
</dbReference>
<dbReference type="SUPFAM" id="SSF88659">
    <property type="entry name" value="Sigma3 and sigma4 domains of RNA polymerase sigma factors"/>
    <property type="match status" value="1"/>
</dbReference>
<dbReference type="InterPro" id="IPR013325">
    <property type="entry name" value="RNA_pol_sigma_r2"/>
</dbReference>
<keyword evidence="3" id="KW-0731">Sigma factor</keyword>